<sequence precursor="true">MKRLAVLVIALWVTLCGKVWAVEANPMARLHGGNIVQSISVAANENNGYFKTPIENAKIKALESAVISIEMEPSKKIITKSGKDVTPLTTSHIALSKDTGKVKEIVFLVQWNKNAASAMDAFLAAGFVTKLMGKLINPEVKEDGLHKLYKALLGDNPGDFLDGKERVARVNGVKCAAQLVPNVGLGLLMSNGTE</sequence>
<comment type="caution">
    <text evidence="1">The sequence shown here is derived from an EMBL/GenBank/DDBJ whole genome shotgun (WGS) entry which is preliminary data.</text>
</comment>
<keyword evidence="2" id="KW-1185">Reference proteome</keyword>
<protein>
    <submittedName>
        <fullName evidence="1">Uncharacterized protein</fullName>
    </submittedName>
</protein>
<dbReference type="EMBL" id="AECZ01000006">
    <property type="protein sequence ID" value="EFL52017.1"/>
    <property type="molecule type" value="Genomic_DNA"/>
</dbReference>
<dbReference type="AlphaFoldDB" id="E1JU87"/>
<accession>E1JU87</accession>
<reference evidence="1 2" key="1">
    <citation type="submission" date="2010-08" db="EMBL/GenBank/DDBJ databases">
        <title>The draft genome of Desulfovibrio fructosovorans JJ.</title>
        <authorList>
            <consortium name="US DOE Joint Genome Institute (JGI-PGF)"/>
            <person name="Lucas S."/>
            <person name="Copeland A."/>
            <person name="Lapidus A."/>
            <person name="Cheng J.-F."/>
            <person name="Bruce D."/>
            <person name="Goodwin L."/>
            <person name="Pitluck S."/>
            <person name="Land M.L."/>
            <person name="Hauser L."/>
            <person name="Chang Y.-J."/>
            <person name="Jeffries C."/>
            <person name="Wall J.D."/>
            <person name="Stahl D.A."/>
            <person name="Arkin A.P."/>
            <person name="Dehal P."/>
            <person name="Stolyar S.M."/>
            <person name="Hazen T.C."/>
            <person name="Woyke T.J."/>
        </authorList>
    </citation>
    <scope>NUCLEOTIDE SEQUENCE [LARGE SCALE GENOMIC DNA]</scope>
    <source>
        <strain evidence="1 2">JJ</strain>
    </source>
</reference>
<gene>
    <name evidence="1" type="ORF">DesfrDRAFT_1186</name>
</gene>
<dbReference type="STRING" id="596151.DesfrDRAFT_1186"/>
<evidence type="ECO:0000313" key="2">
    <source>
        <dbReference type="Proteomes" id="UP000006250"/>
    </source>
</evidence>
<name>E1JU87_SOLFR</name>
<organism evidence="1 2">
    <name type="scientific">Solidesulfovibrio fructosivorans JJ]</name>
    <dbReference type="NCBI Taxonomy" id="596151"/>
    <lineage>
        <taxon>Bacteria</taxon>
        <taxon>Pseudomonadati</taxon>
        <taxon>Thermodesulfobacteriota</taxon>
        <taxon>Desulfovibrionia</taxon>
        <taxon>Desulfovibrionales</taxon>
        <taxon>Desulfovibrionaceae</taxon>
        <taxon>Solidesulfovibrio</taxon>
    </lineage>
</organism>
<evidence type="ECO:0000313" key="1">
    <source>
        <dbReference type="EMBL" id="EFL52017.1"/>
    </source>
</evidence>
<dbReference type="RefSeq" id="WP_005992036.1">
    <property type="nucleotide sequence ID" value="NZ_AECZ01000006.1"/>
</dbReference>
<dbReference type="Proteomes" id="UP000006250">
    <property type="component" value="Unassembled WGS sequence"/>
</dbReference>
<proteinExistence type="predicted"/>